<dbReference type="Proteomes" id="UP000599074">
    <property type="component" value="Unassembled WGS sequence"/>
</dbReference>
<evidence type="ECO:0000313" key="1">
    <source>
        <dbReference type="EMBL" id="GII23636.1"/>
    </source>
</evidence>
<accession>A0A8J3TDU2</accession>
<reference evidence="1" key="1">
    <citation type="submission" date="2021-01" db="EMBL/GenBank/DDBJ databases">
        <title>Whole genome shotgun sequence of Planosporangium mesophilum NBRC 109066.</title>
        <authorList>
            <person name="Komaki H."/>
            <person name="Tamura T."/>
        </authorList>
    </citation>
    <scope>NUCLEOTIDE SEQUENCE</scope>
    <source>
        <strain evidence="1">NBRC 109066</strain>
    </source>
</reference>
<dbReference type="EMBL" id="BOON01000030">
    <property type="protein sequence ID" value="GII23636.1"/>
    <property type="molecule type" value="Genomic_DNA"/>
</dbReference>
<organism evidence="1 2">
    <name type="scientific">Planosporangium mesophilum</name>
    <dbReference type="NCBI Taxonomy" id="689768"/>
    <lineage>
        <taxon>Bacteria</taxon>
        <taxon>Bacillati</taxon>
        <taxon>Actinomycetota</taxon>
        <taxon>Actinomycetes</taxon>
        <taxon>Micromonosporales</taxon>
        <taxon>Micromonosporaceae</taxon>
        <taxon>Planosporangium</taxon>
    </lineage>
</organism>
<evidence type="ECO:0000313" key="2">
    <source>
        <dbReference type="Proteomes" id="UP000599074"/>
    </source>
</evidence>
<proteinExistence type="predicted"/>
<protein>
    <submittedName>
        <fullName evidence="1">Uncharacterized protein</fullName>
    </submittedName>
</protein>
<gene>
    <name evidence="1" type="ORF">Pme01_32330</name>
</gene>
<comment type="caution">
    <text evidence="1">The sequence shown here is derived from an EMBL/GenBank/DDBJ whole genome shotgun (WGS) entry which is preliminary data.</text>
</comment>
<sequence length="198" mass="21241">MVTWYENLLVAGEFELTVNALERAGFEAIVAPVARARVAVVPYEWSGGEDLSDMVTLLGRDLGFAAIRWENNSFVLTADVWEGGRLTHWYVSELSNVAYRWVDELGPGPSIDPQGIPLPAGPVGDPAVFARFGVGNVDIGRLAAALRGEGPSGVAPGRQHRAILEALNLDPLPLTDEFSSFDLHRLPGAVLTGPVGVR</sequence>
<dbReference type="AlphaFoldDB" id="A0A8J3TDU2"/>
<keyword evidence="2" id="KW-1185">Reference proteome</keyword>
<dbReference type="RefSeq" id="WP_168116359.1">
    <property type="nucleotide sequence ID" value="NZ_BOON01000030.1"/>
</dbReference>
<name>A0A8J3TDU2_9ACTN</name>